<dbReference type="AlphaFoldDB" id="A0A1F8DUG8"/>
<dbReference type="STRING" id="1802557.A3A20_02705"/>
<keyword evidence="1" id="KW-0732">Signal</keyword>
<feature type="signal peptide" evidence="1">
    <location>
        <begin position="1"/>
        <end position="25"/>
    </location>
</feature>
<comment type="caution">
    <text evidence="2">The sequence shown here is derived from an EMBL/GenBank/DDBJ whole genome shotgun (WGS) entry which is preliminary data.</text>
</comment>
<evidence type="ECO:0000313" key="2">
    <source>
        <dbReference type="EMBL" id="OGM91458.1"/>
    </source>
</evidence>
<evidence type="ECO:0000313" key="3">
    <source>
        <dbReference type="Proteomes" id="UP000178946"/>
    </source>
</evidence>
<accession>A0A1F8DUG8</accession>
<evidence type="ECO:0000256" key="1">
    <source>
        <dbReference type="SAM" id="SignalP"/>
    </source>
</evidence>
<proteinExistence type="predicted"/>
<organism evidence="2 3">
    <name type="scientific">Candidatus Wolfebacteria bacterium RIFCSPLOWO2_01_FULL_45_19</name>
    <dbReference type="NCBI Taxonomy" id="1802557"/>
    <lineage>
        <taxon>Bacteria</taxon>
        <taxon>Candidatus Wolfeibacteriota</taxon>
    </lineage>
</organism>
<name>A0A1F8DUG8_9BACT</name>
<protein>
    <submittedName>
        <fullName evidence="2">Uncharacterized protein</fullName>
    </submittedName>
</protein>
<feature type="chain" id="PRO_5009535241" evidence="1">
    <location>
        <begin position="26"/>
        <end position="228"/>
    </location>
</feature>
<reference evidence="2 3" key="1">
    <citation type="journal article" date="2016" name="Nat. Commun.">
        <title>Thousands of microbial genomes shed light on interconnected biogeochemical processes in an aquifer system.</title>
        <authorList>
            <person name="Anantharaman K."/>
            <person name="Brown C.T."/>
            <person name="Hug L.A."/>
            <person name="Sharon I."/>
            <person name="Castelle C.J."/>
            <person name="Probst A.J."/>
            <person name="Thomas B.C."/>
            <person name="Singh A."/>
            <person name="Wilkins M.J."/>
            <person name="Karaoz U."/>
            <person name="Brodie E.L."/>
            <person name="Williams K.H."/>
            <person name="Hubbard S.S."/>
            <person name="Banfield J.F."/>
        </authorList>
    </citation>
    <scope>NUCLEOTIDE SEQUENCE [LARGE SCALE GENOMIC DNA]</scope>
</reference>
<dbReference type="EMBL" id="MGIR01000002">
    <property type="protein sequence ID" value="OGM91458.1"/>
    <property type="molecule type" value="Genomic_DNA"/>
</dbReference>
<gene>
    <name evidence="2" type="ORF">A3A20_02705</name>
</gene>
<dbReference type="Proteomes" id="UP000178946">
    <property type="component" value="Unassembled WGS sequence"/>
</dbReference>
<sequence length="228" mass="25493">MRIAQIVTISFLASLVFFLTQTSLAQTQPVFLTSWKAYNFIPPGFSGKSLPLPRGTTVGVAFEILNDGKIIDVSKNNIKFFVNNQKRAEGIGLRGFRFATFDGQPGQTIRMVILNARDEIVYEHRFTIPTTKPEIVINHPYSLNLIDRGFNYFQALPYFFNIERIGDLVFNWTVNGAAPADTAENPDIIELDVPSEFSSGGNIAIQATAQNRVNQLEMALETINLTTR</sequence>